<organism evidence="1 2">
    <name type="scientific">Seminavis robusta</name>
    <dbReference type="NCBI Taxonomy" id="568900"/>
    <lineage>
        <taxon>Eukaryota</taxon>
        <taxon>Sar</taxon>
        <taxon>Stramenopiles</taxon>
        <taxon>Ochrophyta</taxon>
        <taxon>Bacillariophyta</taxon>
        <taxon>Bacillariophyceae</taxon>
        <taxon>Bacillariophycidae</taxon>
        <taxon>Naviculales</taxon>
        <taxon>Naviculaceae</taxon>
        <taxon>Seminavis</taxon>
    </lineage>
</organism>
<name>A0A9N8I005_9STRA</name>
<comment type="caution">
    <text evidence="1">The sequence shown here is derived from an EMBL/GenBank/DDBJ whole genome shotgun (WGS) entry which is preliminary data.</text>
</comment>
<reference evidence="1" key="1">
    <citation type="submission" date="2020-06" db="EMBL/GenBank/DDBJ databases">
        <authorList>
            <consortium name="Plant Systems Biology data submission"/>
        </authorList>
    </citation>
    <scope>NUCLEOTIDE SEQUENCE</scope>
    <source>
        <strain evidence="1">D6</strain>
    </source>
</reference>
<dbReference type="Gene3D" id="3.40.630.10">
    <property type="entry name" value="Zn peptidases"/>
    <property type="match status" value="1"/>
</dbReference>
<protein>
    <submittedName>
        <fullName evidence="1">Succinylglutamate desuccinylase aspartoacylase</fullName>
    </submittedName>
</protein>
<dbReference type="EMBL" id="CAICTM010003310">
    <property type="protein sequence ID" value="CAB9531190.1"/>
    <property type="molecule type" value="Genomic_DNA"/>
</dbReference>
<keyword evidence="2" id="KW-1185">Reference proteome</keyword>
<accession>A0A9N8I005</accession>
<dbReference type="OrthoDB" id="5588846at2759"/>
<evidence type="ECO:0000313" key="2">
    <source>
        <dbReference type="Proteomes" id="UP001153069"/>
    </source>
</evidence>
<proteinExistence type="predicted"/>
<evidence type="ECO:0000313" key="1">
    <source>
        <dbReference type="EMBL" id="CAB9531190.1"/>
    </source>
</evidence>
<gene>
    <name evidence="1" type="ORF">SEMRO_3312_G346620.1</name>
</gene>
<sequence length="237" mass="26333">MPGAQTSSDSGARLCYSLWNDLYMPSNPDLFFDFCTRLQRGASFPYFIYADRRNHLVDDIMKVMPADIIKDDVGEDGTVETEMLKVGIPAVTMELGSAKEWNRDIKICEVSKESKMQCPTWACGKVKLICLGLRRTVAMLSPTFAPIVVATWKHSWSWNMMSMLAMLWATCTMQAFGGVRETYTAPVAGHVTSLATDPIREPGSMIVRLCYQVEPEADDEVSIANAKALRGIRGGTE</sequence>
<dbReference type="AlphaFoldDB" id="A0A9N8I005"/>
<dbReference type="Proteomes" id="UP001153069">
    <property type="component" value="Unassembled WGS sequence"/>
</dbReference>